<evidence type="ECO:0000259" key="1">
    <source>
        <dbReference type="PROSITE" id="PS50801"/>
    </source>
</evidence>
<dbReference type="PROSITE" id="PS50801">
    <property type="entry name" value="STAS"/>
    <property type="match status" value="1"/>
</dbReference>
<sequence length="127" mass="13683">MREHEGAVSERTSGVLVIEIRGELDIDTVLRWTTLIEAALCELPAPHLLVLDLATLEFLTARGARGLLDAMESCRDRGIAGCLIVTPGSVADRVVRLTGLGDRARVFPNRLAAIAASQPVAMRWLPG</sequence>
<dbReference type="SUPFAM" id="SSF52091">
    <property type="entry name" value="SpoIIaa-like"/>
    <property type="match status" value="1"/>
</dbReference>
<reference evidence="3" key="1">
    <citation type="submission" date="2016-10" db="EMBL/GenBank/DDBJ databases">
        <authorList>
            <person name="Varghese N."/>
            <person name="Submissions S."/>
        </authorList>
    </citation>
    <scope>NUCLEOTIDE SEQUENCE [LARGE SCALE GENOMIC DNA]</scope>
    <source>
        <strain evidence="3">DSM 44654</strain>
    </source>
</reference>
<accession>A0A1H5QG38</accession>
<protein>
    <submittedName>
        <fullName evidence="2">Anti-anti-sigma factor</fullName>
    </submittedName>
</protein>
<dbReference type="InterPro" id="IPR036513">
    <property type="entry name" value="STAS_dom_sf"/>
</dbReference>
<dbReference type="RefSeq" id="WP_086682849.1">
    <property type="nucleotide sequence ID" value="NZ_MUMK01000354.1"/>
</dbReference>
<dbReference type="OrthoDB" id="3623954at2"/>
<keyword evidence="3" id="KW-1185">Reference proteome</keyword>
<dbReference type="STRING" id="218821.SAMN05421837_102994"/>
<dbReference type="CDD" id="cd07043">
    <property type="entry name" value="STAS_anti-anti-sigma_factors"/>
    <property type="match status" value="1"/>
</dbReference>
<gene>
    <name evidence="2" type="ORF">SAMN05421837_102994</name>
</gene>
<dbReference type="Gene3D" id="3.30.750.24">
    <property type="entry name" value="STAS domain"/>
    <property type="match status" value="1"/>
</dbReference>
<feature type="domain" description="STAS" evidence="1">
    <location>
        <begin position="5"/>
        <end position="117"/>
    </location>
</feature>
<evidence type="ECO:0000313" key="2">
    <source>
        <dbReference type="EMBL" id="SEF25070.1"/>
    </source>
</evidence>
<dbReference type="EMBL" id="FNUJ01000002">
    <property type="protein sequence ID" value="SEF25070.1"/>
    <property type="molecule type" value="Genomic_DNA"/>
</dbReference>
<dbReference type="Proteomes" id="UP000198878">
    <property type="component" value="Unassembled WGS sequence"/>
</dbReference>
<proteinExistence type="predicted"/>
<dbReference type="InterPro" id="IPR002645">
    <property type="entry name" value="STAS_dom"/>
</dbReference>
<name>A0A1H5QG38_9PSEU</name>
<organism evidence="2 3">
    <name type="scientific">Amycolatopsis pretoriensis</name>
    <dbReference type="NCBI Taxonomy" id="218821"/>
    <lineage>
        <taxon>Bacteria</taxon>
        <taxon>Bacillati</taxon>
        <taxon>Actinomycetota</taxon>
        <taxon>Actinomycetes</taxon>
        <taxon>Pseudonocardiales</taxon>
        <taxon>Pseudonocardiaceae</taxon>
        <taxon>Amycolatopsis</taxon>
    </lineage>
</organism>
<evidence type="ECO:0000313" key="3">
    <source>
        <dbReference type="Proteomes" id="UP000198878"/>
    </source>
</evidence>
<dbReference type="Pfam" id="PF01740">
    <property type="entry name" value="STAS"/>
    <property type="match status" value="1"/>
</dbReference>
<dbReference type="AlphaFoldDB" id="A0A1H5QG38"/>